<dbReference type="InterPro" id="IPR036388">
    <property type="entry name" value="WH-like_DNA-bd_sf"/>
</dbReference>
<dbReference type="EC" id="5.6.2.4" evidence="13"/>
<dbReference type="CTD" id="164045"/>
<dbReference type="InterPro" id="IPR014001">
    <property type="entry name" value="Helicase_ATP-bd"/>
</dbReference>
<evidence type="ECO:0000256" key="5">
    <source>
        <dbReference type="ARBA" id="ARBA00022771"/>
    </source>
</evidence>
<dbReference type="OrthoDB" id="5575at2759"/>
<dbReference type="InterPro" id="IPR011545">
    <property type="entry name" value="DEAD/DEAH_box_helicase_dom"/>
</dbReference>
<dbReference type="PANTHER" id="PTHR47835:SF3">
    <property type="entry name" value="HELICASE FOR MEIOSIS 1"/>
    <property type="match status" value="1"/>
</dbReference>
<comment type="similarity">
    <text evidence="2">Belongs to the helicase family. SKI2 subfamily.</text>
</comment>
<evidence type="ECO:0000256" key="4">
    <source>
        <dbReference type="ARBA" id="ARBA00022741"/>
    </source>
</evidence>
<dbReference type="Gene3D" id="1.10.10.10">
    <property type="entry name" value="Winged helix-like DNA-binding domain superfamily/Winged helix DNA-binding domain"/>
    <property type="match status" value="1"/>
</dbReference>
<dbReference type="GO" id="GO:0008270">
    <property type="term" value="F:zinc ion binding"/>
    <property type="evidence" value="ECO:0007669"/>
    <property type="project" value="UniProtKB-KW"/>
</dbReference>
<dbReference type="InterPro" id="IPR052247">
    <property type="entry name" value="Meiotic_Crossover_Helicase"/>
</dbReference>
<evidence type="ECO:0000256" key="3">
    <source>
        <dbReference type="ARBA" id="ARBA00022723"/>
    </source>
</evidence>
<protein>
    <recommendedName>
        <fullName evidence="16">Probable ATP-dependent DNA helicase HFM1</fullName>
        <ecNumber evidence="13">5.6.2.4</ecNumber>
    </recommendedName>
    <alternativeName>
        <fullName evidence="17">DNA 3'-5' helicase HFM1</fullName>
    </alternativeName>
</protein>
<feature type="region of interest" description="Disordered" evidence="18">
    <location>
        <begin position="891"/>
        <end position="942"/>
    </location>
</feature>
<reference evidence="21" key="2">
    <citation type="submission" date="2021-01" db="UniProtKB">
        <authorList>
            <consortium name="EnsemblMetazoa"/>
        </authorList>
    </citation>
    <scope>IDENTIFICATION</scope>
</reference>
<dbReference type="FunFam" id="1.10.10.10:FF:000012">
    <property type="entry name" value="U5 small nuclear ribonucleoprotein helicase"/>
    <property type="match status" value="1"/>
</dbReference>
<dbReference type="Pfam" id="PF23445">
    <property type="entry name" value="WHD_SNRNP200"/>
    <property type="match status" value="1"/>
</dbReference>
<evidence type="ECO:0000256" key="11">
    <source>
        <dbReference type="ARBA" id="ARBA00023254"/>
    </source>
</evidence>
<dbReference type="FunFam" id="3.40.50.300:FF:001076">
    <property type="entry name" value="ATP-dependent DNA helicase MER3"/>
    <property type="match status" value="1"/>
</dbReference>
<dbReference type="Pfam" id="PF00270">
    <property type="entry name" value="DEAD"/>
    <property type="match status" value="1"/>
</dbReference>
<evidence type="ECO:0000259" key="19">
    <source>
        <dbReference type="PROSITE" id="PS51192"/>
    </source>
</evidence>
<keyword evidence="3" id="KW-0479">Metal-binding</keyword>
<keyword evidence="4" id="KW-0547">Nucleotide-binding</keyword>
<dbReference type="OMA" id="CLTEYLM"/>
<evidence type="ECO:0000256" key="14">
    <source>
        <dbReference type="ARBA" id="ARBA00048988"/>
    </source>
</evidence>
<feature type="domain" description="Helicase C-terminal" evidence="20">
    <location>
        <begin position="301"/>
        <end position="502"/>
    </location>
</feature>
<dbReference type="EnsemblMetazoa" id="XM_030991019">
    <property type="protein sequence ID" value="XP_030846879"/>
    <property type="gene ID" value="LOC582272"/>
</dbReference>
<dbReference type="InterPro" id="IPR057842">
    <property type="entry name" value="WH_MER3"/>
</dbReference>
<keyword evidence="7" id="KW-0347">Helicase</keyword>
<dbReference type="Pfam" id="PF02889">
    <property type="entry name" value="Sec63"/>
    <property type="match status" value="1"/>
</dbReference>
<evidence type="ECO:0000256" key="8">
    <source>
        <dbReference type="ARBA" id="ARBA00022833"/>
    </source>
</evidence>
<dbReference type="Pfam" id="PF00271">
    <property type="entry name" value="Helicase_C"/>
    <property type="match status" value="1"/>
</dbReference>
<evidence type="ECO:0000256" key="13">
    <source>
        <dbReference type="ARBA" id="ARBA00034808"/>
    </source>
</evidence>
<dbReference type="SUPFAM" id="SSF158702">
    <property type="entry name" value="Sec63 N-terminal domain-like"/>
    <property type="match status" value="1"/>
</dbReference>
<dbReference type="InterPro" id="IPR027417">
    <property type="entry name" value="P-loop_NTPase"/>
</dbReference>
<evidence type="ECO:0000256" key="6">
    <source>
        <dbReference type="ARBA" id="ARBA00022801"/>
    </source>
</evidence>
<evidence type="ECO:0000256" key="18">
    <source>
        <dbReference type="SAM" id="MobiDB-lite"/>
    </source>
</evidence>
<dbReference type="CDD" id="cd18023">
    <property type="entry name" value="DEXHc_HFM1"/>
    <property type="match status" value="1"/>
</dbReference>
<dbReference type="RefSeq" id="XP_030846879.1">
    <property type="nucleotide sequence ID" value="XM_030991019.1"/>
</dbReference>
<feature type="region of interest" description="Disordered" evidence="18">
    <location>
        <begin position="1083"/>
        <end position="1110"/>
    </location>
</feature>
<comment type="catalytic activity">
    <reaction evidence="14">
        <text>ATP + H2O = ADP + phosphate + H(+)</text>
        <dbReference type="Rhea" id="RHEA:13065"/>
        <dbReference type="ChEBI" id="CHEBI:15377"/>
        <dbReference type="ChEBI" id="CHEBI:15378"/>
        <dbReference type="ChEBI" id="CHEBI:30616"/>
        <dbReference type="ChEBI" id="CHEBI:43474"/>
        <dbReference type="ChEBI" id="CHEBI:456216"/>
        <dbReference type="EC" id="5.6.2.4"/>
    </reaction>
</comment>
<dbReference type="InterPro" id="IPR036390">
    <property type="entry name" value="WH_DNA-bd_sf"/>
</dbReference>
<dbReference type="PROSITE" id="PS51192">
    <property type="entry name" value="HELICASE_ATP_BIND_1"/>
    <property type="match status" value="1"/>
</dbReference>
<keyword evidence="9" id="KW-0067">ATP-binding</keyword>
<reference evidence="22" key="1">
    <citation type="submission" date="2015-02" db="EMBL/GenBank/DDBJ databases">
        <title>Genome sequencing for Strongylocentrotus purpuratus.</title>
        <authorList>
            <person name="Murali S."/>
            <person name="Liu Y."/>
            <person name="Vee V."/>
            <person name="English A."/>
            <person name="Wang M."/>
            <person name="Skinner E."/>
            <person name="Han Y."/>
            <person name="Muzny D.M."/>
            <person name="Worley K.C."/>
            <person name="Gibbs R.A."/>
        </authorList>
    </citation>
    <scope>NUCLEOTIDE SEQUENCE</scope>
</reference>
<feature type="compositionally biased region" description="Pro residues" evidence="18">
    <location>
        <begin position="981"/>
        <end position="990"/>
    </location>
</feature>
<proteinExistence type="inferred from homology"/>
<dbReference type="SUPFAM" id="SSF52540">
    <property type="entry name" value="P-loop containing nucleoside triphosphate hydrolases"/>
    <property type="match status" value="1"/>
</dbReference>
<keyword evidence="6" id="KW-0378">Hydrolase</keyword>
<comment type="catalytic activity">
    <reaction evidence="12">
        <text>Couples ATP hydrolysis with the unwinding of duplex DNA by translocating in the 3'-5' direction.</text>
        <dbReference type="EC" id="5.6.2.4"/>
    </reaction>
</comment>
<dbReference type="FunFam" id="1.10.3380.10:FF:000006">
    <property type="entry name" value="probable ATP-dependent DNA helicase HFM1 isoform X1"/>
    <property type="match status" value="1"/>
</dbReference>
<dbReference type="Gene3D" id="3.40.50.300">
    <property type="entry name" value="P-loop containing nucleotide triphosphate hydrolases"/>
    <property type="match status" value="2"/>
</dbReference>
<evidence type="ECO:0000313" key="21">
    <source>
        <dbReference type="EnsemblMetazoa" id="XP_030846879"/>
    </source>
</evidence>
<dbReference type="Proteomes" id="UP000007110">
    <property type="component" value="Unassembled WGS sequence"/>
</dbReference>
<evidence type="ECO:0000313" key="22">
    <source>
        <dbReference type="Proteomes" id="UP000007110"/>
    </source>
</evidence>
<sequence length="1372" mass="153765">MPPQLRHSQDDEFPASIHIPASSTPGGTKRGAKCLRSIEEIPDQYRSIFPFPYFNFVQSQVLDDILYTDKPLVVSAPTGSGKTVLFELAILRLLISQGGYDNRTKVVYMAPIKVLCSQRCDEWKEKFEPLGLKCQELTGDTDIEDFYQLQAVNIIFTTPEKWDSMTRKWRDNHSLVQLVKLFLIDEVHSLNEETRGATVEAVISRMKTVQAALPDQRTNTSISTQEQSSGSGLRFLAVSATIPNIKDIAEWLGFGDQTAVFHKFDDSHRPVTLRKVVIGYPCSDNFSEFKFDLSLNYKLSGVVQTYSENKPTLVFCSTRKAVEQAASILVKEARFILNAQCRQRLQMYNNRIRDSKLRDLVMNGVGYHHAGLDLQDRKAIEEMFLQGDLPVLMSTSTLAMGVNLPAHLVVVKSTQHYAGGMYREYSETQILQMIGRAGRPQFDTSATAVIMTKHKTKGKYDNLLAGTEEIESSLHNHLIEHLNAEIVLHTIDNMDIALEWLKSTFLYIRVQKNPTHYGLPKGFTQMELDKRLKELCTKDLTSLASINLIQMDQQSKELKPLETGRLMARYCVAFETMKQFTKLDGNETVSDLMVLVSKCKEFSDVQLRVNERKVLNKMNKDKNHVTIRYPMSGKIKTNDMKVNCLIQATLGSIPIQEFALNQDCYKIFRAGQRLTRCLTEYLMTRTEFKALLNALLTSKCIQAKLWENSRYVARQLEKIGPTMSNALVHAGLDSFQKLENKNPRELELIVNRHPPFGNQIVEAVSHLPKYDVSIEQVSKYSPVRAELNITVCLQNHEAVAQKQTTKPNHMVILLIGDADNKVVYKQRVADSQLVQSGMWMRKVEVKRAIKGEELNINLISQDFVGLDVQSSYSPFYSGPKHLRAAVKNEALPPQLAEKKSPVRRLVPGLPGNNPSNKNRSHLLGQSDRMDSQKGFTNTEFSSPCDDGIQDFGGYGSRKPCSHRCLDKDTCAHDCCKFGVPIRPPPRPRAPPTKRLQTPDEELATTGSNAYNPQSAATTPSRSRGPRGIDGFLDLMRQRARDISTTPNIKRLKFSDSTPTPLPTLDRFAYTPKRSLLPAMDKAADTPVAKTPRTTTTCTATPNPSTMEPQRTTGWEHLDFYRHQREIELSETQPEVSHGVGGDMYGDDDDDELPKVSLGFDEGPGDLPCFDIGGSDIYDVDDMDDIICMDHLDSHFHPTLNDTVKVISCDSAKPYEGATQPAPQRPGYLWGGVPSRQPHPMQEQSVPNVSVPPGWKLCRGDPSESIAASSATLSLPVMEYTLTSSPADQYVPLGRRGHPLHPTVRPACSNNLGGYRPQGGGVQSLPRPQLSDAWTKPLPPTSHNGRTGTRYDQCRLLTFSISVESMSVWIKTV</sequence>
<dbReference type="InterPro" id="IPR001650">
    <property type="entry name" value="Helicase_C-like"/>
</dbReference>
<keyword evidence="5" id="KW-0863">Zinc-finger</keyword>
<evidence type="ECO:0000256" key="9">
    <source>
        <dbReference type="ARBA" id="ARBA00022840"/>
    </source>
</evidence>
<dbReference type="InterPro" id="IPR004179">
    <property type="entry name" value="Sec63-dom"/>
</dbReference>
<dbReference type="GO" id="GO:0003676">
    <property type="term" value="F:nucleic acid binding"/>
    <property type="evidence" value="ECO:0007669"/>
    <property type="project" value="InterPro"/>
</dbReference>
<evidence type="ECO:0000256" key="17">
    <source>
        <dbReference type="ARBA" id="ARBA00093665"/>
    </source>
</evidence>
<organism evidence="21 22">
    <name type="scientific">Strongylocentrotus purpuratus</name>
    <name type="common">Purple sea urchin</name>
    <dbReference type="NCBI Taxonomy" id="7668"/>
    <lineage>
        <taxon>Eukaryota</taxon>
        <taxon>Metazoa</taxon>
        <taxon>Echinodermata</taxon>
        <taxon>Eleutherozoa</taxon>
        <taxon>Echinozoa</taxon>
        <taxon>Echinoidea</taxon>
        <taxon>Euechinoidea</taxon>
        <taxon>Echinacea</taxon>
        <taxon>Camarodonta</taxon>
        <taxon>Echinidea</taxon>
        <taxon>Strongylocentrotidae</taxon>
        <taxon>Strongylocentrotus</taxon>
    </lineage>
</organism>
<dbReference type="SMART" id="SM00490">
    <property type="entry name" value="HELICc"/>
    <property type="match status" value="1"/>
</dbReference>
<dbReference type="GO" id="GO:0005524">
    <property type="term" value="F:ATP binding"/>
    <property type="evidence" value="ECO:0007669"/>
    <property type="project" value="UniProtKB-KW"/>
</dbReference>
<accession>A0A7M7P6I2</accession>
<dbReference type="KEGG" id="spu:582272"/>
<evidence type="ECO:0000256" key="7">
    <source>
        <dbReference type="ARBA" id="ARBA00022806"/>
    </source>
</evidence>
<keyword evidence="8" id="KW-0862">Zinc</keyword>
<evidence type="ECO:0000259" key="20">
    <source>
        <dbReference type="PROSITE" id="PS51194"/>
    </source>
</evidence>
<dbReference type="PROSITE" id="PS51194">
    <property type="entry name" value="HELICASE_CTER"/>
    <property type="match status" value="1"/>
</dbReference>
<feature type="compositionally biased region" description="Polar residues" evidence="18">
    <location>
        <begin position="1004"/>
        <end position="1021"/>
    </location>
</feature>
<dbReference type="GeneID" id="582272"/>
<dbReference type="GO" id="GO:0016787">
    <property type="term" value="F:hydrolase activity"/>
    <property type="evidence" value="ECO:0007669"/>
    <property type="project" value="UniProtKB-KW"/>
</dbReference>
<evidence type="ECO:0000256" key="2">
    <source>
        <dbReference type="ARBA" id="ARBA00010140"/>
    </source>
</evidence>
<evidence type="ECO:0000256" key="10">
    <source>
        <dbReference type="ARBA" id="ARBA00023235"/>
    </source>
</evidence>
<dbReference type="Gene3D" id="1.10.3380.10">
    <property type="entry name" value="Sec63 N-terminal domain-like domain"/>
    <property type="match status" value="1"/>
</dbReference>
<dbReference type="CDD" id="cd18795">
    <property type="entry name" value="SF2_C_Ski2"/>
    <property type="match status" value="1"/>
</dbReference>
<evidence type="ECO:0000256" key="1">
    <source>
        <dbReference type="ARBA" id="ARBA00001947"/>
    </source>
</evidence>
<name>A0A7M7P6I2_STRPU</name>
<keyword evidence="22" id="KW-1185">Reference proteome</keyword>
<evidence type="ECO:0000256" key="16">
    <source>
        <dbReference type="ARBA" id="ARBA00071159"/>
    </source>
</evidence>
<dbReference type="SMART" id="SM00487">
    <property type="entry name" value="DEXDc"/>
    <property type="match status" value="1"/>
</dbReference>
<dbReference type="InParanoid" id="A0A7M7P6I2"/>
<evidence type="ECO:0000256" key="12">
    <source>
        <dbReference type="ARBA" id="ARBA00034617"/>
    </source>
</evidence>
<dbReference type="SUPFAM" id="SSF46785">
    <property type="entry name" value="Winged helix' DNA-binding domain"/>
    <property type="match status" value="1"/>
</dbReference>
<dbReference type="GO" id="GO:0043138">
    <property type="term" value="F:3'-5' DNA helicase activity"/>
    <property type="evidence" value="ECO:0007669"/>
    <property type="project" value="UniProtKB-EC"/>
</dbReference>
<feature type="region of interest" description="Disordered" evidence="18">
    <location>
        <begin position="979"/>
        <end position="1029"/>
    </location>
</feature>
<dbReference type="PANTHER" id="PTHR47835">
    <property type="entry name" value="HFM1, ATP DEPENDENT DNA HELICASE HOMOLOG"/>
    <property type="match status" value="1"/>
</dbReference>
<feature type="domain" description="Helicase ATP-binding" evidence="19">
    <location>
        <begin position="63"/>
        <end position="260"/>
    </location>
</feature>
<dbReference type="SMART" id="SM00973">
    <property type="entry name" value="Sec63"/>
    <property type="match status" value="1"/>
</dbReference>
<evidence type="ECO:0000256" key="15">
    <source>
        <dbReference type="ARBA" id="ARBA00059912"/>
    </source>
</evidence>
<comment type="function">
    <text evidence="15">Required for crossover formation and complete synapsis of homologous chromosomes during meiosis.</text>
</comment>
<feature type="region of interest" description="Disordered" evidence="18">
    <location>
        <begin position="1"/>
        <end position="28"/>
    </location>
</feature>
<keyword evidence="11" id="KW-0469">Meiosis</keyword>
<comment type="cofactor">
    <cofactor evidence="1">
        <name>Zn(2+)</name>
        <dbReference type="ChEBI" id="CHEBI:29105"/>
    </cofactor>
</comment>
<dbReference type="GO" id="GO:0007131">
    <property type="term" value="P:reciprocal meiotic recombination"/>
    <property type="evidence" value="ECO:0007669"/>
    <property type="project" value="UniProtKB-ARBA"/>
</dbReference>
<keyword evidence="10" id="KW-0413">Isomerase</keyword>
<feature type="compositionally biased region" description="Low complexity" evidence="18">
    <location>
        <begin position="1085"/>
        <end position="1105"/>
    </location>
</feature>
<dbReference type="FunFam" id="3.40.50.300:FF:000950">
    <property type="entry name" value="probable ATP-dependent DNA helicase HFM1"/>
    <property type="match status" value="1"/>
</dbReference>